<keyword evidence="1" id="KW-0472">Membrane</keyword>
<feature type="transmembrane region" description="Helical" evidence="1">
    <location>
        <begin position="21"/>
        <end position="42"/>
    </location>
</feature>
<protein>
    <recommendedName>
        <fullName evidence="4">Flp/Fap pilin component</fullName>
    </recommendedName>
</protein>
<evidence type="ECO:0000313" key="3">
    <source>
        <dbReference type="Proteomes" id="UP000075737"/>
    </source>
</evidence>
<keyword evidence="3" id="KW-1185">Reference proteome</keyword>
<gene>
    <name evidence="2" type="ORF">ATZ99_10960</name>
</gene>
<organism evidence="2 3">
    <name type="scientific">Thermovenabulum gondwanense</name>
    <dbReference type="NCBI Taxonomy" id="520767"/>
    <lineage>
        <taxon>Bacteria</taxon>
        <taxon>Bacillati</taxon>
        <taxon>Bacillota</taxon>
        <taxon>Clostridia</taxon>
        <taxon>Thermosediminibacterales</taxon>
        <taxon>Thermosediminibacteraceae</taxon>
        <taxon>Thermovenabulum</taxon>
    </lineage>
</organism>
<dbReference type="STRING" id="520767.ATZ99_10960"/>
<reference evidence="2 3" key="1">
    <citation type="submission" date="2015-12" db="EMBL/GenBank/DDBJ databases">
        <title>Draft genome of Thermovenabulum gondwanense isolated from a red thermophilic microbial mat colonisisng an outflow channel of a bore well.</title>
        <authorList>
            <person name="Patel B.K."/>
        </authorList>
    </citation>
    <scope>NUCLEOTIDE SEQUENCE [LARGE SCALE GENOMIC DNA]</scope>
    <source>
        <strain evidence="2 3">R270</strain>
    </source>
</reference>
<sequence length="61" mass="6610">MLKRMMDGVKKLWAEEEGQGMAEYGLILALVAIAVIVALRALGGSISGKFDRVKTELETSN</sequence>
<dbReference type="Pfam" id="PF04964">
    <property type="entry name" value="Flp_Fap"/>
    <property type="match status" value="1"/>
</dbReference>
<evidence type="ECO:0000256" key="1">
    <source>
        <dbReference type="SAM" id="Phobius"/>
    </source>
</evidence>
<name>A0A161QBH1_9FIRM</name>
<comment type="caution">
    <text evidence="2">The sequence shown here is derived from an EMBL/GenBank/DDBJ whole genome shotgun (WGS) entry which is preliminary data.</text>
</comment>
<evidence type="ECO:0008006" key="4">
    <source>
        <dbReference type="Google" id="ProtNLM"/>
    </source>
</evidence>
<dbReference type="RefSeq" id="WP_222927082.1">
    <property type="nucleotide sequence ID" value="NZ_LOHZ01000027.1"/>
</dbReference>
<evidence type="ECO:0000313" key="2">
    <source>
        <dbReference type="EMBL" id="KYO66468.1"/>
    </source>
</evidence>
<keyword evidence="1" id="KW-0812">Transmembrane</keyword>
<keyword evidence="1" id="KW-1133">Transmembrane helix</keyword>
<dbReference type="EMBL" id="LOHZ01000027">
    <property type="protein sequence ID" value="KYO66468.1"/>
    <property type="molecule type" value="Genomic_DNA"/>
</dbReference>
<accession>A0A161QBH1</accession>
<dbReference type="Proteomes" id="UP000075737">
    <property type="component" value="Unassembled WGS sequence"/>
</dbReference>
<dbReference type="AlphaFoldDB" id="A0A161QBH1"/>
<proteinExistence type="predicted"/>
<dbReference type="InterPro" id="IPR007047">
    <property type="entry name" value="Flp_Fap"/>
</dbReference>